<reference evidence="2 3" key="1">
    <citation type="submission" date="2019-04" db="EMBL/GenBank/DDBJ databases">
        <title>Draft genome sequence of Pseudomonas sp. M7D1 isolated from rhizosphere of plant the flowery desert.</title>
        <authorList>
            <person name="Poblete-Morales M."/>
            <person name="Plaza N."/>
            <person name="Corsini G."/>
            <person name="Silva E."/>
        </authorList>
    </citation>
    <scope>NUCLEOTIDE SEQUENCE [LARGE SCALE GENOMIC DNA]</scope>
    <source>
        <strain evidence="2 3">M7D1</strain>
    </source>
</reference>
<feature type="region of interest" description="Disordered" evidence="1">
    <location>
        <begin position="25"/>
        <end position="45"/>
    </location>
</feature>
<dbReference type="Proteomes" id="UP000310574">
    <property type="component" value="Unassembled WGS sequence"/>
</dbReference>
<evidence type="ECO:0000313" key="2">
    <source>
        <dbReference type="EMBL" id="THF30432.1"/>
    </source>
</evidence>
<dbReference type="EMBL" id="SSBS01000004">
    <property type="protein sequence ID" value="THF30432.1"/>
    <property type="molecule type" value="Genomic_DNA"/>
</dbReference>
<evidence type="ECO:0000256" key="1">
    <source>
        <dbReference type="SAM" id="MobiDB-lite"/>
    </source>
</evidence>
<sequence length="65" mass="7028">MIVPTLCVGMHPVTLCVTGDAERPGRRYHAERGNDQVNGTEVKHSSAPIWPVARSCLSWLAPATS</sequence>
<organism evidence="2 3">
    <name type="scientific">Pseudomonas atacamensis</name>
    <dbReference type="NCBI Taxonomy" id="2565368"/>
    <lineage>
        <taxon>Bacteria</taxon>
        <taxon>Pseudomonadati</taxon>
        <taxon>Pseudomonadota</taxon>
        <taxon>Gammaproteobacteria</taxon>
        <taxon>Pseudomonadales</taxon>
        <taxon>Pseudomonadaceae</taxon>
        <taxon>Pseudomonas</taxon>
    </lineage>
</organism>
<evidence type="ECO:0000313" key="3">
    <source>
        <dbReference type="Proteomes" id="UP000310574"/>
    </source>
</evidence>
<evidence type="ECO:0008006" key="4">
    <source>
        <dbReference type="Google" id="ProtNLM"/>
    </source>
</evidence>
<name>A0AAQ2I077_9PSED</name>
<protein>
    <recommendedName>
        <fullName evidence="4">DUF1534 domain-containing protein</fullName>
    </recommendedName>
</protein>
<proteinExistence type="predicted"/>
<accession>A0AAQ2I077</accession>
<comment type="caution">
    <text evidence="2">The sequence shown here is derived from an EMBL/GenBank/DDBJ whole genome shotgun (WGS) entry which is preliminary data.</text>
</comment>
<feature type="compositionally biased region" description="Basic and acidic residues" evidence="1">
    <location>
        <begin position="25"/>
        <end position="34"/>
    </location>
</feature>
<dbReference type="AlphaFoldDB" id="A0AAQ2I077"/>
<gene>
    <name evidence="2" type="ORF">E5170_14615</name>
</gene>